<reference evidence="1 2" key="1">
    <citation type="submission" date="2024-05" db="EMBL/GenBank/DDBJ databases">
        <title>Microbispora sp.ZYX-F-249.</title>
        <authorList>
            <person name="Xie H."/>
        </authorList>
    </citation>
    <scope>NUCLEOTIDE SEQUENCE [LARGE SCALE GENOMIC DNA]</scope>
    <source>
        <strain evidence="1 2">ZYX-F-249</strain>
    </source>
</reference>
<keyword evidence="2" id="KW-1185">Reference proteome</keyword>
<comment type="caution">
    <text evidence="1">The sequence shown here is derived from an EMBL/GenBank/DDBJ whole genome shotgun (WGS) entry which is preliminary data.</text>
</comment>
<proteinExistence type="predicted"/>
<dbReference type="RefSeq" id="WP_346230615.1">
    <property type="nucleotide sequence ID" value="NZ_JBDJAW010000059.1"/>
</dbReference>
<organism evidence="1 2">
    <name type="scientific">Microbispora maris</name>
    <dbReference type="NCBI Taxonomy" id="3144104"/>
    <lineage>
        <taxon>Bacteria</taxon>
        <taxon>Bacillati</taxon>
        <taxon>Actinomycetota</taxon>
        <taxon>Actinomycetes</taxon>
        <taxon>Streptosporangiales</taxon>
        <taxon>Streptosporangiaceae</taxon>
        <taxon>Microbispora</taxon>
    </lineage>
</organism>
<gene>
    <name evidence="1" type="ORF">AAH991_37035</name>
</gene>
<sequence length="208" mass="22214">MTFITLRQAADRFDISLAALRKLAAAGLLPVAGHPGAAQVIPENVARRIAHRSHVTPRLLSTPARTNTIAVLRVDVAKPVPAEDRPYIGFHADLAPEHLLEALRGWWVGNPEKIARAGVLPVTLGGFVVAVLTGLGDWDSRSTGDGPIRHRFDARLAGYITDLDAPANAVRSGSPGDLRIAERVLGKRLTSNSGGPIAYLTFQSQSQT</sequence>
<name>A0ABV0B1K3_9ACTN</name>
<dbReference type="Proteomes" id="UP001447516">
    <property type="component" value="Unassembled WGS sequence"/>
</dbReference>
<dbReference type="EMBL" id="JBDJAW010000059">
    <property type="protein sequence ID" value="MEN3540768.1"/>
    <property type="molecule type" value="Genomic_DNA"/>
</dbReference>
<protein>
    <recommendedName>
        <fullName evidence="3">Helix-turn-helix domain-containing protein</fullName>
    </recommendedName>
</protein>
<evidence type="ECO:0000313" key="1">
    <source>
        <dbReference type="EMBL" id="MEN3540768.1"/>
    </source>
</evidence>
<accession>A0ABV0B1K3</accession>
<evidence type="ECO:0008006" key="3">
    <source>
        <dbReference type="Google" id="ProtNLM"/>
    </source>
</evidence>
<evidence type="ECO:0000313" key="2">
    <source>
        <dbReference type="Proteomes" id="UP001447516"/>
    </source>
</evidence>